<dbReference type="PANTHER" id="PTHR42939:SF1">
    <property type="entry name" value="ABC TRANSPORTER ATP-BINDING PROTEIN ALBC-RELATED"/>
    <property type="match status" value="1"/>
</dbReference>
<evidence type="ECO:0000259" key="4">
    <source>
        <dbReference type="PROSITE" id="PS50893"/>
    </source>
</evidence>
<dbReference type="InterPro" id="IPR003439">
    <property type="entry name" value="ABC_transporter-like_ATP-bd"/>
</dbReference>
<accession>A0ABT8JJE6</accession>
<name>A0ABT8JJE6_9BACL</name>
<dbReference type="SMART" id="SM00382">
    <property type="entry name" value="AAA"/>
    <property type="match status" value="1"/>
</dbReference>
<evidence type="ECO:0000256" key="1">
    <source>
        <dbReference type="ARBA" id="ARBA00022448"/>
    </source>
</evidence>
<dbReference type="InterPro" id="IPR051782">
    <property type="entry name" value="ABC_Transporter_VariousFunc"/>
</dbReference>
<dbReference type="Pfam" id="PF00005">
    <property type="entry name" value="ABC_tran"/>
    <property type="match status" value="1"/>
</dbReference>
<dbReference type="SUPFAM" id="SSF52540">
    <property type="entry name" value="P-loop containing nucleoside triphosphate hydrolases"/>
    <property type="match status" value="1"/>
</dbReference>
<evidence type="ECO:0000313" key="5">
    <source>
        <dbReference type="EMBL" id="MDN4605270.1"/>
    </source>
</evidence>
<sequence length="347" mass="38079">MGWMGIGRFDKAGKAATDSTGRDISLQRVSKRLGDVQVLNDINLEVGKGECIVLVGRNGSGKSTLLRVLAGILLPEAGSLNKPLHGRVMYALDGLPRLPFTSREYLWEMGRIRGMRPEILRQRISELSELLFLGTALDQNLPQLSKGTLQKVNLIQALLPGPDGLLLLDEPLSGLDVPAQEAIVALLGQWKKEGSQIVTACHEPLLIERLADQVIVLHKGTVLRRWNQEDLQQAGEPAVSIQSVMEGREQSVIDALLIEQPGVIACHRSVVHQDYGGEVWDWRVSRSSADRIIGKILALGGSILSVHPEESRLHMEGLMEGRHPGEAMNRDKAEFLSSMSTVRGDLQ</sequence>
<dbReference type="Gene3D" id="3.40.50.300">
    <property type="entry name" value="P-loop containing nucleotide triphosphate hydrolases"/>
    <property type="match status" value="1"/>
</dbReference>
<organism evidence="5 6">
    <name type="scientific">Paenibacillus vandeheii</name>
    <dbReference type="NCBI Taxonomy" id="3035917"/>
    <lineage>
        <taxon>Bacteria</taxon>
        <taxon>Bacillati</taxon>
        <taxon>Bacillota</taxon>
        <taxon>Bacilli</taxon>
        <taxon>Bacillales</taxon>
        <taxon>Paenibacillaceae</taxon>
        <taxon>Paenibacillus</taxon>
    </lineage>
</organism>
<keyword evidence="1" id="KW-0813">Transport</keyword>
<dbReference type="InterPro" id="IPR003593">
    <property type="entry name" value="AAA+_ATPase"/>
</dbReference>
<evidence type="ECO:0000256" key="2">
    <source>
        <dbReference type="ARBA" id="ARBA00022741"/>
    </source>
</evidence>
<dbReference type="PROSITE" id="PS50893">
    <property type="entry name" value="ABC_TRANSPORTER_2"/>
    <property type="match status" value="1"/>
</dbReference>
<evidence type="ECO:0000313" key="6">
    <source>
        <dbReference type="Proteomes" id="UP001174205"/>
    </source>
</evidence>
<feature type="domain" description="ABC transporter" evidence="4">
    <location>
        <begin position="24"/>
        <end position="244"/>
    </location>
</feature>
<dbReference type="RefSeq" id="WP_301249683.1">
    <property type="nucleotide sequence ID" value="NZ_JAROCD010000020.1"/>
</dbReference>
<dbReference type="Proteomes" id="UP001174205">
    <property type="component" value="Unassembled WGS sequence"/>
</dbReference>
<keyword evidence="6" id="KW-1185">Reference proteome</keyword>
<protein>
    <submittedName>
        <fullName evidence="5">ATP-binding cassette domain-containing protein</fullName>
    </submittedName>
</protein>
<dbReference type="InterPro" id="IPR027417">
    <property type="entry name" value="P-loop_NTPase"/>
</dbReference>
<keyword evidence="2" id="KW-0547">Nucleotide-binding</keyword>
<comment type="caution">
    <text evidence="5">The sequence shown here is derived from an EMBL/GenBank/DDBJ whole genome shotgun (WGS) entry which is preliminary data.</text>
</comment>
<dbReference type="PANTHER" id="PTHR42939">
    <property type="entry name" value="ABC TRANSPORTER ATP-BINDING PROTEIN ALBC-RELATED"/>
    <property type="match status" value="1"/>
</dbReference>
<proteinExistence type="predicted"/>
<keyword evidence="3 5" id="KW-0067">ATP-binding</keyword>
<dbReference type="GO" id="GO:0005524">
    <property type="term" value="F:ATP binding"/>
    <property type="evidence" value="ECO:0007669"/>
    <property type="project" value="UniProtKB-KW"/>
</dbReference>
<reference evidence="5" key="1">
    <citation type="submission" date="2023-03" db="EMBL/GenBank/DDBJ databases">
        <title>MT1 and MT2 Draft Genomes of Novel Species.</title>
        <authorList>
            <person name="Venkateswaran K."/>
        </authorList>
    </citation>
    <scope>NUCLEOTIDE SEQUENCE</scope>
    <source>
        <strain evidence="5">F6_3S_P_1C</strain>
    </source>
</reference>
<gene>
    <name evidence="5" type="ORF">P5G61_28865</name>
</gene>
<dbReference type="EMBL" id="JAROCD010000020">
    <property type="protein sequence ID" value="MDN4605270.1"/>
    <property type="molecule type" value="Genomic_DNA"/>
</dbReference>
<evidence type="ECO:0000256" key="3">
    <source>
        <dbReference type="ARBA" id="ARBA00022840"/>
    </source>
</evidence>